<evidence type="ECO:0000256" key="1">
    <source>
        <dbReference type="ARBA" id="ARBA00001947"/>
    </source>
</evidence>
<dbReference type="InterPro" id="IPR032466">
    <property type="entry name" value="Metal_Hydrolase"/>
</dbReference>
<keyword evidence="7" id="KW-0546">Nucleotide metabolism</keyword>
<name>A0A1G9JKV1_9ACTN</name>
<dbReference type="EMBL" id="FNGP01000002">
    <property type="protein sequence ID" value="SDL37885.1"/>
    <property type="molecule type" value="Genomic_DNA"/>
</dbReference>
<dbReference type="SUPFAM" id="SSF51556">
    <property type="entry name" value="Metallo-dependent hydrolases"/>
    <property type="match status" value="1"/>
</dbReference>
<keyword evidence="4" id="KW-0479">Metal-binding</keyword>
<feature type="domain" description="Adenosine deaminase" evidence="8">
    <location>
        <begin position="10"/>
        <end position="347"/>
    </location>
</feature>
<dbReference type="GO" id="GO:0046103">
    <property type="term" value="P:inosine biosynthetic process"/>
    <property type="evidence" value="ECO:0007669"/>
    <property type="project" value="TreeGrafter"/>
</dbReference>
<dbReference type="GO" id="GO:0005829">
    <property type="term" value="C:cytosol"/>
    <property type="evidence" value="ECO:0007669"/>
    <property type="project" value="TreeGrafter"/>
</dbReference>
<dbReference type="Proteomes" id="UP000199475">
    <property type="component" value="Unassembled WGS sequence"/>
</dbReference>
<dbReference type="NCBIfam" id="NF006847">
    <property type="entry name" value="PRK09358.1-2"/>
    <property type="match status" value="1"/>
</dbReference>
<dbReference type="GO" id="GO:0009117">
    <property type="term" value="P:nucleotide metabolic process"/>
    <property type="evidence" value="ECO:0007669"/>
    <property type="project" value="UniProtKB-KW"/>
</dbReference>
<dbReference type="GO" id="GO:0006154">
    <property type="term" value="P:adenosine catabolic process"/>
    <property type="evidence" value="ECO:0007669"/>
    <property type="project" value="TreeGrafter"/>
</dbReference>
<dbReference type="OrthoDB" id="9779574at2"/>
<dbReference type="NCBIfam" id="TIGR01430">
    <property type="entry name" value="aden_deam"/>
    <property type="match status" value="1"/>
</dbReference>
<dbReference type="PANTHER" id="PTHR11409">
    <property type="entry name" value="ADENOSINE DEAMINASE"/>
    <property type="match status" value="1"/>
</dbReference>
<evidence type="ECO:0000256" key="4">
    <source>
        <dbReference type="ARBA" id="ARBA00022723"/>
    </source>
</evidence>
<comment type="similarity">
    <text evidence="2">Belongs to the metallo-dependent hydrolases superfamily. Adenosine and AMP deaminases family.</text>
</comment>
<comment type="cofactor">
    <cofactor evidence="1">
        <name>Zn(2+)</name>
        <dbReference type="ChEBI" id="CHEBI:29105"/>
    </cofactor>
</comment>
<organism evidence="9 10">
    <name type="scientific">Tessaracoccus oleiagri</name>
    <dbReference type="NCBI Taxonomy" id="686624"/>
    <lineage>
        <taxon>Bacteria</taxon>
        <taxon>Bacillati</taxon>
        <taxon>Actinomycetota</taxon>
        <taxon>Actinomycetes</taxon>
        <taxon>Propionibacteriales</taxon>
        <taxon>Propionibacteriaceae</taxon>
        <taxon>Tessaracoccus</taxon>
    </lineage>
</organism>
<gene>
    <name evidence="9" type="ORF">SAMN04488242_1308</name>
</gene>
<keyword evidence="10" id="KW-1185">Reference proteome</keyword>
<evidence type="ECO:0000259" key="8">
    <source>
        <dbReference type="Pfam" id="PF00962"/>
    </source>
</evidence>
<evidence type="ECO:0000256" key="3">
    <source>
        <dbReference type="ARBA" id="ARBA00012784"/>
    </source>
</evidence>
<dbReference type="AlphaFoldDB" id="A0A1G9JKV1"/>
<evidence type="ECO:0000313" key="9">
    <source>
        <dbReference type="EMBL" id="SDL37885.1"/>
    </source>
</evidence>
<reference evidence="9 10" key="1">
    <citation type="submission" date="2016-10" db="EMBL/GenBank/DDBJ databases">
        <authorList>
            <person name="de Groot N.N."/>
        </authorList>
    </citation>
    <scope>NUCLEOTIDE SEQUENCE [LARGE SCALE GENOMIC DNA]</scope>
    <source>
        <strain evidence="9 10">CGMCC 1.9159</strain>
    </source>
</reference>
<dbReference type="STRING" id="686624.SAMN04488242_1308"/>
<dbReference type="InterPro" id="IPR001365">
    <property type="entry name" value="A_deaminase_dom"/>
</dbReference>
<dbReference type="GO" id="GO:0046872">
    <property type="term" value="F:metal ion binding"/>
    <property type="evidence" value="ECO:0007669"/>
    <property type="project" value="UniProtKB-KW"/>
</dbReference>
<protein>
    <recommendedName>
        <fullName evidence="3">adenosine deaminase</fullName>
        <ecNumber evidence="3">3.5.4.4</ecNumber>
    </recommendedName>
</protein>
<dbReference type="GO" id="GO:0043103">
    <property type="term" value="P:hypoxanthine salvage"/>
    <property type="evidence" value="ECO:0007669"/>
    <property type="project" value="TreeGrafter"/>
</dbReference>
<evidence type="ECO:0000256" key="5">
    <source>
        <dbReference type="ARBA" id="ARBA00022801"/>
    </source>
</evidence>
<sequence length="353" mass="39088">MDLEQLKRLPKVALHDHLDGGLRPQTVVDHLGEVGHEIPTTDADLLAEWFYDAANSGSLVQYLQTFDYTVAAMRTRDHLVRVAREAVEDLAADGVVYAELRYAPEQHITRDLGLRAIVEAVRDGLQEGMDLAAAQGRTILAKQIVTSMRHGDPTNEIAELAIEYRDQGVVGFDIAGAEDGFSAHRFVKVFEYLRRHNFPYTIHAGEAVGPESIFDALQICAARRIGHGVRLVEDIELGGDTPRFGRLAQYVLDQQIPLEVCPSSNLQTGIADEIAQHPVGVLHDLGFNISINCDNRLVSGTTMSREFALVAEAFGWGLDDFRRITVEAMRASFAHHDEKQRLLDEIILPGYAG</sequence>
<evidence type="ECO:0000256" key="2">
    <source>
        <dbReference type="ARBA" id="ARBA00006676"/>
    </source>
</evidence>
<evidence type="ECO:0000256" key="6">
    <source>
        <dbReference type="ARBA" id="ARBA00022833"/>
    </source>
</evidence>
<keyword evidence="6" id="KW-0862">Zinc</keyword>
<evidence type="ECO:0000313" key="10">
    <source>
        <dbReference type="Proteomes" id="UP000199475"/>
    </source>
</evidence>
<dbReference type="GO" id="GO:0004000">
    <property type="term" value="F:adenosine deaminase activity"/>
    <property type="evidence" value="ECO:0007669"/>
    <property type="project" value="UniProtKB-ARBA"/>
</dbReference>
<dbReference type="Pfam" id="PF00962">
    <property type="entry name" value="A_deaminase"/>
    <property type="match status" value="1"/>
</dbReference>
<dbReference type="FunFam" id="3.20.20.140:FF:000020">
    <property type="entry name" value="Adenosine deaminase"/>
    <property type="match status" value="1"/>
</dbReference>
<dbReference type="RefSeq" id="WP_093250120.1">
    <property type="nucleotide sequence ID" value="NZ_FNGP01000002.1"/>
</dbReference>
<proteinExistence type="inferred from homology"/>
<evidence type="ECO:0000256" key="7">
    <source>
        <dbReference type="ARBA" id="ARBA00023080"/>
    </source>
</evidence>
<accession>A0A1G9JKV1</accession>
<keyword evidence="5" id="KW-0378">Hydrolase</keyword>
<dbReference type="PANTHER" id="PTHR11409:SF43">
    <property type="entry name" value="ADENOSINE DEAMINASE"/>
    <property type="match status" value="1"/>
</dbReference>
<dbReference type="InterPro" id="IPR006330">
    <property type="entry name" value="Ado/ade_deaminase"/>
</dbReference>
<dbReference type="Gene3D" id="3.20.20.140">
    <property type="entry name" value="Metal-dependent hydrolases"/>
    <property type="match status" value="1"/>
</dbReference>
<dbReference type="EC" id="3.5.4.4" evidence="3"/>